<name>A0A077NCR0_XENBV</name>
<comment type="caution">
    <text evidence="1">The sequence shown here is derived from an EMBL/GenBank/DDBJ whole genome shotgun (WGS) entry which is preliminary data.</text>
</comment>
<accession>A0A077NCR0</accession>
<gene>
    <name evidence="1" type="ORF">XBP1_1810001</name>
</gene>
<dbReference type="AlphaFoldDB" id="A0A077NCR0"/>
<dbReference type="EMBL" id="CBSW010000092">
    <property type="protein sequence ID" value="CDG96017.1"/>
    <property type="molecule type" value="Genomic_DNA"/>
</dbReference>
<organism evidence="1">
    <name type="scientific">Xenorhabdus bovienii str. puntauvense</name>
    <dbReference type="NCBI Taxonomy" id="1398201"/>
    <lineage>
        <taxon>Bacteria</taxon>
        <taxon>Pseudomonadati</taxon>
        <taxon>Pseudomonadota</taxon>
        <taxon>Gammaproteobacteria</taxon>
        <taxon>Enterobacterales</taxon>
        <taxon>Morganellaceae</taxon>
        <taxon>Xenorhabdus</taxon>
    </lineage>
</organism>
<proteinExistence type="predicted"/>
<sequence length="39" mass="4401">MKFLLFNNLEQAENLKQSVLSMTGLVSLSKRTPEDTFGL</sequence>
<dbReference type="HOGENOM" id="CLU_3319420_0_0_6"/>
<dbReference type="Proteomes" id="UP000028511">
    <property type="component" value="Unassembled WGS sequence"/>
</dbReference>
<reference evidence="1" key="1">
    <citation type="submission" date="2013-07" db="EMBL/GenBank/DDBJ databases">
        <title>Sub-species coevolution in mutualistic symbiosis.</title>
        <authorList>
            <person name="Murfin K."/>
            <person name="Klassen J."/>
            <person name="Lee M."/>
            <person name="Forst S."/>
            <person name="Stock P."/>
            <person name="Goodrich-Blair H."/>
        </authorList>
    </citation>
    <scope>NUCLEOTIDE SEQUENCE [LARGE SCALE GENOMIC DNA]</scope>
    <source>
        <strain evidence="1">Puntauvense</strain>
    </source>
</reference>
<protein>
    <submittedName>
        <fullName evidence="1">Uncharacterized protein</fullName>
    </submittedName>
</protein>
<evidence type="ECO:0000313" key="1">
    <source>
        <dbReference type="EMBL" id="CDG96017.1"/>
    </source>
</evidence>